<accession>I4BL28</accession>
<dbReference type="STRING" id="710421.Mycch_3237"/>
<sequence length="45" mass="4757">MLTLSVVGVADLPELSPASGRYPGSRDSGTGRALIIWLTDELDAR</sequence>
<dbReference type="KEGG" id="mcb:Mycch_3237"/>
<dbReference type="AlphaFoldDB" id="I4BL28"/>
<gene>
    <name evidence="1" type="ordered locus">Mycch_3237</name>
</gene>
<dbReference type="Proteomes" id="UP000006057">
    <property type="component" value="Chromosome"/>
</dbReference>
<protein>
    <submittedName>
        <fullName evidence="1">Uncharacterized protein</fullName>
    </submittedName>
</protein>
<name>I4BL28_MYCCN</name>
<reference evidence="1 2" key="1">
    <citation type="submission" date="2012-06" db="EMBL/GenBank/DDBJ databases">
        <title>Complete sequence of chromosome of Mycobacterium chubuense NBB4.</title>
        <authorList>
            <consortium name="US DOE Joint Genome Institute"/>
            <person name="Lucas S."/>
            <person name="Han J."/>
            <person name="Lapidus A."/>
            <person name="Cheng J.-F."/>
            <person name="Goodwin L."/>
            <person name="Pitluck S."/>
            <person name="Peters L."/>
            <person name="Mikhailova N."/>
            <person name="Teshima H."/>
            <person name="Detter J.C."/>
            <person name="Han C."/>
            <person name="Tapia R."/>
            <person name="Land M."/>
            <person name="Hauser L."/>
            <person name="Kyrpides N."/>
            <person name="Ivanova N."/>
            <person name="Pagani I."/>
            <person name="Mattes T."/>
            <person name="Holmes A."/>
            <person name="Rutledge P."/>
            <person name="Paulsen I."/>
            <person name="Coleman N."/>
            <person name="Woyke T."/>
        </authorList>
    </citation>
    <scope>NUCLEOTIDE SEQUENCE [LARGE SCALE GENOMIC DNA]</scope>
    <source>
        <strain evidence="1 2">NBB4</strain>
    </source>
</reference>
<organism evidence="1 2">
    <name type="scientific">Mycolicibacterium chubuense (strain NBB4)</name>
    <name type="common">Mycobacterium chubuense</name>
    <dbReference type="NCBI Taxonomy" id="710421"/>
    <lineage>
        <taxon>Bacteria</taxon>
        <taxon>Bacillati</taxon>
        <taxon>Actinomycetota</taxon>
        <taxon>Actinomycetes</taxon>
        <taxon>Mycobacteriales</taxon>
        <taxon>Mycobacteriaceae</taxon>
        <taxon>Mycolicibacterium</taxon>
    </lineage>
</organism>
<dbReference type="HOGENOM" id="CLU_3202247_0_0_11"/>
<evidence type="ECO:0000313" key="1">
    <source>
        <dbReference type="EMBL" id="AFM17985.1"/>
    </source>
</evidence>
<dbReference type="EMBL" id="CP003053">
    <property type="protein sequence ID" value="AFM17985.1"/>
    <property type="molecule type" value="Genomic_DNA"/>
</dbReference>
<dbReference type="PATRIC" id="fig|710421.3.peg.3235"/>
<evidence type="ECO:0000313" key="2">
    <source>
        <dbReference type="Proteomes" id="UP000006057"/>
    </source>
</evidence>
<keyword evidence="2" id="KW-1185">Reference proteome</keyword>
<proteinExistence type="predicted"/>